<reference evidence="1 2" key="1">
    <citation type="submission" date="2021-01" db="EMBL/GenBank/DDBJ databases">
        <title>Carboxyliciviraga sp.nov., isolated from coastal sediments.</title>
        <authorList>
            <person name="Lu D."/>
            <person name="Zhang T."/>
        </authorList>
    </citation>
    <scope>NUCLEOTIDE SEQUENCE [LARGE SCALE GENOMIC DNA]</scope>
    <source>
        <strain evidence="1 2">N1Y132</strain>
    </source>
</reference>
<proteinExistence type="predicted"/>
<dbReference type="Proteomes" id="UP000605676">
    <property type="component" value="Unassembled WGS sequence"/>
</dbReference>
<dbReference type="PROSITE" id="PS51257">
    <property type="entry name" value="PROKAR_LIPOPROTEIN"/>
    <property type="match status" value="1"/>
</dbReference>
<dbReference type="Pfam" id="PF16115">
    <property type="entry name" value="DUF4831"/>
    <property type="match status" value="1"/>
</dbReference>
<evidence type="ECO:0000313" key="1">
    <source>
        <dbReference type="EMBL" id="MBK3517741.1"/>
    </source>
</evidence>
<evidence type="ECO:0000313" key="2">
    <source>
        <dbReference type="Proteomes" id="UP000605676"/>
    </source>
</evidence>
<name>A0ABS1HJI3_9BACT</name>
<gene>
    <name evidence="1" type="ORF">JIV24_10400</name>
</gene>
<comment type="caution">
    <text evidence="1">The sequence shown here is derived from an EMBL/GenBank/DDBJ whole genome shotgun (WGS) entry which is preliminary data.</text>
</comment>
<protein>
    <submittedName>
        <fullName evidence="1">DUF4831 family protein</fullName>
    </submittedName>
</protein>
<accession>A0ABS1HJI3</accession>
<dbReference type="EMBL" id="JAENRR010000021">
    <property type="protein sequence ID" value="MBK3517741.1"/>
    <property type="molecule type" value="Genomic_DNA"/>
</dbReference>
<keyword evidence="2" id="KW-1185">Reference proteome</keyword>
<organism evidence="1 2">
    <name type="scientific">Carboxylicivirga marina</name>
    <dbReference type="NCBI Taxonomy" id="2800988"/>
    <lineage>
        <taxon>Bacteria</taxon>
        <taxon>Pseudomonadati</taxon>
        <taxon>Bacteroidota</taxon>
        <taxon>Bacteroidia</taxon>
        <taxon>Marinilabiliales</taxon>
        <taxon>Marinilabiliaceae</taxon>
        <taxon>Carboxylicivirga</taxon>
    </lineage>
</organism>
<dbReference type="RefSeq" id="WP_200464971.1">
    <property type="nucleotide sequence ID" value="NZ_JAENRR010000021.1"/>
</dbReference>
<dbReference type="InterPro" id="IPR032265">
    <property type="entry name" value="DUF4831"/>
</dbReference>
<sequence length="367" mass="41112">MKKFFLSISAVAIISSCAVQQPIVPSKVNVQDVAQMSNATSNALLYHLPTTVIRVNVEVEKTISRVGPFYRYSQKMLNVSDVITKDNEEWRIKTVTVETFGKPDANKQYAISYSGASSAPFVNLTASGVLAGVNSENVIVDDHLKEFAADEVPTIQDVNFNNVAMIEKQLAKTSTAAMAEETANYIYKIRKRRFKILASDYEQLPPDGESYEVMVRELNKLEQDHMELFIGKKTTYTTVKTFDIIPDKMSTNNDVLFRFSTVSGIVDKMDVSGAPVYFELEAEEMNQLPDEAIIVEKDQEVRNGLYYCKPGKATVKIIDKNKLLKEQEVYLGQYGQVVSMPSNVLEEENISIRINPATGALQSINRK</sequence>